<evidence type="ECO:0000313" key="3">
    <source>
        <dbReference type="EMBL" id="KYO64503.1"/>
    </source>
</evidence>
<dbReference type="GO" id="GO:0009055">
    <property type="term" value="F:electron transfer activity"/>
    <property type="evidence" value="ECO:0007669"/>
    <property type="project" value="InterPro"/>
</dbReference>
<evidence type="ECO:0000313" key="4">
    <source>
        <dbReference type="Proteomes" id="UP000075737"/>
    </source>
</evidence>
<dbReference type="PANTHER" id="PTHR21294:SF17">
    <property type="entry name" value="PROTEIN FIXA"/>
    <property type="match status" value="1"/>
</dbReference>
<dbReference type="PANTHER" id="PTHR21294">
    <property type="entry name" value="ELECTRON TRANSFER FLAVOPROTEIN BETA-SUBUNIT"/>
    <property type="match status" value="1"/>
</dbReference>
<dbReference type="InterPro" id="IPR014729">
    <property type="entry name" value="Rossmann-like_a/b/a_fold"/>
</dbReference>
<sequence length="266" mass="29037">MRVVVCIKQVPSTDAKVKMDPVKGTLIREGVESIINPFDEYAIEEGIRIKEKFGAEVIVISMGPPQAKEALKTALAMGADKAILLSDKAFAGSDTLATSYTLSLAIKKIKDVDIVICGKQATDGDTAQVGPGLAQRLNFSQITYVSKIRHINIEDKELVVERLLDNGTQVVRTKMPALLTVVKDINQPRIPNVFSIKKAAKAEIPVWGPQDLDGEKNKFGFDGSPTQVIKIFTPPPREGGKIFDKDVKESVKELIEILSTKGIIKI</sequence>
<accession>A0A162M858</accession>
<dbReference type="PATRIC" id="fig|520767.4.peg.2059"/>
<name>A0A162M858_9FIRM</name>
<dbReference type="Proteomes" id="UP000075737">
    <property type="component" value="Unassembled WGS sequence"/>
</dbReference>
<dbReference type="STRING" id="520767.ATZ99_19350"/>
<dbReference type="OrthoDB" id="9804960at2"/>
<dbReference type="SMART" id="SM00893">
    <property type="entry name" value="ETF"/>
    <property type="match status" value="1"/>
</dbReference>
<keyword evidence="4" id="KW-1185">Reference proteome</keyword>
<evidence type="ECO:0000259" key="2">
    <source>
        <dbReference type="SMART" id="SM00893"/>
    </source>
</evidence>
<dbReference type="SUPFAM" id="SSF52402">
    <property type="entry name" value="Adenine nucleotide alpha hydrolases-like"/>
    <property type="match status" value="1"/>
</dbReference>
<dbReference type="RefSeq" id="WP_068749035.1">
    <property type="nucleotide sequence ID" value="NZ_LOHZ01000042.1"/>
</dbReference>
<dbReference type="Gene3D" id="3.40.50.620">
    <property type="entry name" value="HUPs"/>
    <property type="match status" value="1"/>
</dbReference>
<dbReference type="InterPro" id="IPR033948">
    <property type="entry name" value="ETF_beta_N"/>
</dbReference>
<proteinExistence type="predicted"/>
<comment type="caution">
    <text evidence="3">The sequence shown here is derived from an EMBL/GenBank/DDBJ whole genome shotgun (WGS) entry which is preliminary data.</text>
</comment>
<protein>
    <recommendedName>
        <fullName evidence="1">Electron transfer flavoprotein small subunit</fullName>
    </recommendedName>
</protein>
<dbReference type="InterPro" id="IPR014730">
    <property type="entry name" value="ETF_a/b_N"/>
</dbReference>
<dbReference type="AlphaFoldDB" id="A0A162M858"/>
<evidence type="ECO:0000256" key="1">
    <source>
        <dbReference type="ARBA" id="ARBA00042002"/>
    </source>
</evidence>
<organism evidence="3 4">
    <name type="scientific">Thermovenabulum gondwanense</name>
    <dbReference type="NCBI Taxonomy" id="520767"/>
    <lineage>
        <taxon>Bacteria</taxon>
        <taxon>Bacillati</taxon>
        <taxon>Bacillota</taxon>
        <taxon>Clostridia</taxon>
        <taxon>Thermosediminibacterales</taxon>
        <taxon>Thermosediminibacteraceae</taxon>
        <taxon>Thermovenabulum</taxon>
    </lineage>
</organism>
<feature type="domain" description="Electron transfer flavoprotein alpha/beta-subunit N-terminal" evidence="2">
    <location>
        <begin position="23"/>
        <end position="216"/>
    </location>
</feature>
<gene>
    <name evidence="3" type="primary">acrB</name>
    <name evidence="3" type="ORF">ATZ99_19350</name>
</gene>
<dbReference type="EMBL" id="LOHZ01000042">
    <property type="protein sequence ID" value="KYO64503.1"/>
    <property type="molecule type" value="Genomic_DNA"/>
</dbReference>
<dbReference type="Pfam" id="PF01012">
    <property type="entry name" value="ETF"/>
    <property type="match status" value="1"/>
</dbReference>
<dbReference type="PIRSF" id="PIRSF000090">
    <property type="entry name" value="Beta-ETF"/>
    <property type="match status" value="1"/>
</dbReference>
<dbReference type="CDD" id="cd01714">
    <property type="entry name" value="ETF_beta"/>
    <property type="match status" value="1"/>
</dbReference>
<dbReference type="InterPro" id="IPR012255">
    <property type="entry name" value="ETF_b"/>
</dbReference>
<reference evidence="3 4" key="1">
    <citation type="submission" date="2015-12" db="EMBL/GenBank/DDBJ databases">
        <title>Draft genome of Thermovenabulum gondwanense isolated from a red thermophilic microbial mat colonisisng an outflow channel of a bore well.</title>
        <authorList>
            <person name="Patel B.K."/>
        </authorList>
    </citation>
    <scope>NUCLEOTIDE SEQUENCE [LARGE SCALE GENOMIC DNA]</scope>
    <source>
        <strain evidence="3 4">R270</strain>
    </source>
</reference>